<keyword evidence="2" id="KW-1185">Reference proteome</keyword>
<dbReference type="Proteomes" id="UP001589688">
    <property type="component" value="Unassembled WGS sequence"/>
</dbReference>
<evidence type="ECO:0000313" key="1">
    <source>
        <dbReference type="EMBL" id="MFB9897422.1"/>
    </source>
</evidence>
<reference evidence="1 2" key="1">
    <citation type="submission" date="2024-09" db="EMBL/GenBank/DDBJ databases">
        <authorList>
            <person name="Sun Q."/>
            <person name="Mori K."/>
        </authorList>
    </citation>
    <scope>NUCLEOTIDE SEQUENCE [LARGE SCALE GENOMIC DNA]</scope>
    <source>
        <strain evidence="1 2">ATCC 51272</strain>
    </source>
</reference>
<organism evidence="1 2">
    <name type="scientific">Hallella seregens ATCC 51272</name>
    <dbReference type="NCBI Taxonomy" id="1336250"/>
    <lineage>
        <taxon>Bacteria</taxon>
        <taxon>Pseudomonadati</taxon>
        <taxon>Bacteroidota</taxon>
        <taxon>Bacteroidia</taxon>
        <taxon>Bacteroidales</taxon>
        <taxon>Prevotellaceae</taxon>
        <taxon>Hallella</taxon>
    </lineage>
</organism>
<evidence type="ECO:0000313" key="2">
    <source>
        <dbReference type="Proteomes" id="UP001589688"/>
    </source>
</evidence>
<gene>
    <name evidence="1" type="ORF">ACFFK8_06330</name>
</gene>
<accession>A0ABV5ZJ86</accession>
<comment type="caution">
    <text evidence="1">The sequence shown here is derived from an EMBL/GenBank/DDBJ whole genome shotgun (WGS) entry which is preliminary data.</text>
</comment>
<dbReference type="EMBL" id="JBHLZF010000002">
    <property type="protein sequence ID" value="MFB9897422.1"/>
    <property type="molecule type" value="Genomic_DNA"/>
</dbReference>
<proteinExistence type="predicted"/>
<name>A0ABV5ZJ86_9BACT</name>
<sequence length="96" mass="11006">MKTSPSSTHPAQPQASLAADVTDFFRNFALHVLMAAHVDPNNPRAFKQAMLDHYEEIYPQFSLTQVFRDNNGRARHEEMVSEYRRCFSLLLAGRLP</sequence>
<protein>
    <submittedName>
        <fullName evidence="1">Uncharacterized protein</fullName>
    </submittedName>
</protein>
<dbReference type="RefSeq" id="WP_027952560.1">
    <property type="nucleotide sequence ID" value="NZ_JADU01000024.1"/>
</dbReference>